<organism evidence="2 3">
    <name type="scientific">Streptomyces armeniacus</name>
    <dbReference type="NCBI Taxonomy" id="83291"/>
    <lineage>
        <taxon>Bacteria</taxon>
        <taxon>Bacillati</taxon>
        <taxon>Actinomycetota</taxon>
        <taxon>Actinomycetes</taxon>
        <taxon>Kitasatosporales</taxon>
        <taxon>Streptomycetaceae</taxon>
        <taxon>Streptomyces</taxon>
    </lineage>
</organism>
<feature type="region of interest" description="Disordered" evidence="1">
    <location>
        <begin position="128"/>
        <end position="223"/>
    </location>
</feature>
<dbReference type="Proteomes" id="UP000254425">
    <property type="component" value="Chromosome"/>
</dbReference>
<accession>A0A345XRP8</accession>
<dbReference type="EMBL" id="CP031320">
    <property type="protein sequence ID" value="AXK34314.1"/>
    <property type="molecule type" value="Genomic_DNA"/>
</dbReference>
<name>A0A345XRP8_9ACTN</name>
<protein>
    <submittedName>
        <fullName evidence="2">Uncharacterized protein</fullName>
    </submittedName>
</protein>
<evidence type="ECO:0000313" key="3">
    <source>
        <dbReference type="Proteomes" id="UP000254425"/>
    </source>
</evidence>
<reference evidence="2 3" key="1">
    <citation type="submission" date="2018-07" db="EMBL/GenBank/DDBJ databases">
        <title>Draft genome of the type strain Streptomyces armeniacus ATCC 15676.</title>
        <authorList>
            <person name="Labana P."/>
            <person name="Gosse J.T."/>
            <person name="Boddy C.N."/>
        </authorList>
    </citation>
    <scope>NUCLEOTIDE SEQUENCE [LARGE SCALE GENOMIC DNA]</scope>
    <source>
        <strain evidence="2 3">ATCC 15676</strain>
    </source>
</reference>
<proteinExistence type="predicted"/>
<dbReference type="RefSeq" id="WP_208879681.1">
    <property type="nucleotide sequence ID" value="NZ_CP031320.1"/>
</dbReference>
<dbReference type="KEGG" id="sarm:DVA86_18325"/>
<evidence type="ECO:0000313" key="2">
    <source>
        <dbReference type="EMBL" id="AXK34314.1"/>
    </source>
</evidence>
<sequence length="253" mass="25798">MSRTPPEHALRRSLSATARLGAVPVAAVLAVLVSAPVAAPYAPAAPARPGGGDVEVTPGKARPGEWVDLRAGLCRKGETALAASDAFQRDVELEPAAAGDVAGSAQLRRNAGPGRYGITVDCQESGRTAAGKGAVTVLRREQAPQKPAGHNERNENPRNENPRNQNERRKPNEPEPPAPDRPEEPAVHHPQGHASPVAPVRAGGGATAGGPDTADGLGASGTAGLGLAAGAVVVGAVAHAVRRRRTDRTPTGR</sequence>
<gene>
    <name evidence="2" type="ORF">DVA86_18325</name>
</gene>
<feature type="compositionally biased region" description="Basic and acidic residues" evidence="1">
    <location>
        <begin position="138"/>
        <end position="187"/>
    </location>
</feature>
<evidence type="ECO:0000256" key="1">
    <source>
        <dbReference type="SAM" id="MobiDB-lite"/>
    </source>
</evidence>
<dbReference type="AlphaFoldDB" id="A0A345XRP8"/>
<keyword evidence="3" id="KW-1185">Reference proteome</keyword>